<feature type="compositionally biased region" description="Polar residues" evidence="1">
    <location>
        <begin position="83"/>
        <end position="119"/>
    </location>
</feature>
<feature type="compositionally biased region" description="Polar residues" evidence="1">
    <location>
        <begin position="287"/>
        <end position="297"/>
    </location>
</feature>
<evidence type="ECO:0000256" key="1">
    <source>
        <dbReference type="SAM" id="MobiDB-lite"/>
    </source>
</evidence>
<reference evidence="2" key="1">
    <citation type="journal article" date="2023" name="Science">
        <title>Elucidation of the pathway for biosynthesis of saponin adjuvants from the soapbark tree.</title>
        <authorList>
            <person name="Reed J."/>
            <person name="Orme A."/>
            <person name="El-Demerdash A."/>
            <person name="Owen C."/>
            <person name="Martin L.B.B."/>
            <person name="Misra R.C."/>
            <person name="Kikuchi S."/>
            <person name="Rejzek M."/>
            <person name="Martin A.C."/>
            <person name="Harkess A."/>
            <person name="Leebens-Mack J."/>
            <person name="Louveau T."/>
            <person name="Stephenson M.J."/>
            <person name="Osbourn A."/>
        </authorList>
    </citation>
    <scope>NUCLEOTIDE SEQUENCE</scope>
    <source>
        <strain evidence="2">S10</strain>
    </source>
</reference>
<gene>
    <name evidence="2" type="ORF">O6P43_022812</name>
</gene>
<evidence type="ECO:0000313" key="2">
    <source>
        <dbReference type="EMBL" id="KAJ7956355.1"/>
    </source>
</evidence>
<proteinExistence type="predicted"/>
<sequence>MEEPIKEEAADVLSGNSAKPKLQKYGLRSAVKSKEDKQTPVDLSNSSAAKRGRPGSSVSKSVGVLDLSGKDKSAKPPRRLSIPTKSSVTPTGTLAGNITPISETRTRRSANGQSKTETPVSDLARSTGRKKFRSLSSASYWLSQIKLSESAVKHSISLGFFKLALEAGCEPLQRMRDELKSYACRHQLGELGVLLKELLESYNISENTEQKQVSETCSQVPEEGTRSSDDDVHNSLSTMGTGKLKPKCLNVDSAQLHPVTESAKETSQKANPTSGVRGKLNRRTADSKSVSDATPTRKSLRNSEKPIKQEANKDKGKIKKQGNNFDAEGVPTSPLCAEDTVQGNKQNMDSLFMEEINLAEIETSVHA</sequence>
<dbReference type="EMBL" id="JARAOO010000009">
    <property type="protein sequence ID" value="KAJ7956355.1"/>
    <property type="molecule type" value="Genomic_DNA"/>
</dbReference>
<dbReference type="PANTHER" id="PTHR34468:SF2">
    <property type="entry name" value="MICROTUBULE-ASSOCIATED FUTSCH-LIKE PROTEIN"/>
    <property type="match status" value="1"/>
</dbReference>
<keyword evidence="3" id="KW-1185">Reference proteome</keyword>
<dbReference type="KEGG" id="qsa:O6P43_022812"/>
<feature type="region of interest" description="Disordered" evidence="1">
    <location>
        <begin position="259"/>
        <end position="340"/>
    </location>
</feature>
<name>A0AAD7PIV6_QUISA</name>
<feature type="region of interest" description="Disordered" evidence="1">
    <location>
        <begin position="209"/>
        <end position="247"/>
    </location>
</feature>
<comment type="caution">
    <text evidence="2">The sequence shown here is derived from an EMBL/GenBank/DDBJ whole genome shotgun (WGS) entry which is preliminary data.</text>
</comment>
<protein>
    <submittedName>
        <fullName evidence="2">Microtubule-associated protein futsch-like isoform X2</fullName>
    </submittedName>
</protein>
<dbReference type="Proteomes" id="UP001163823">
    <property type="component" value="Chromosome 9"/>
</dbReference>
<feature type="compositionally biased region" description="Polar residues" evidence="1">
    <location>
        <begin position="209"/>
        <end position="219"/>
    </location>
</feature>
<feature type="region of interest" description="Disordered" evidence="1">
    <location>
        <begin position="1"/>
        <end position="125"/>
    </location>
</feature>
<dbReference type="AlphaFoldDB" id="A0AAD7PIV6"/>
<dbReference type="PANTHER" id="PTHR34468">
    <property type="entry name" value="MICROTUBULE-ASSOCIATED FUTSCH-LIKE PROTEIN"/>
    <property type="match status" value="1"/>
</dbReference>
<accession>A0AAD7PIV6</accession>
<feature type="compositionally biased region" description="Basic and acidic residues" evidence="1">
    <location>
        <begin position="223"/>
        <end position="233"/>
    </location>
</feature>
<feature type="compositionally biased region" description="Basic and acidic residues" evidence="1">
    <location>
        <begin position="301"/>
        <end position="315"/>
    </location>
</feature>
<organism evidence="2 3">
    <name type="scientific">Quillaja saponaria</name>
    <name type="common">Soap bark tree</name>
    <dbReference type="NCBI Taxonomy" id="32244"/>
    <lineage>
        <taxon>Eukaryota</taxon>
        <taxon>Viridiplantae</taxon>
        <taxon>Streptophyta</taxon>
        <taxon>Embryophyta</taxon>
        <taxon>Tracheophyta</taxon>
        <taxon>Spermatophyta</taxon>
        <taxon>Magnoliopsida</taxon>
        <taxon>eudicotyledons</taxon>
        <taxon>Gunneridae</taxon>
        <taxon>Pentapetalae</taxon>
        <taxon>rosids</taxon>
        <taxon>fabids</taxon>
        <taxon>Fabales</taxon>
        <taxon>Quillajaceae</taxon>
        <taxon>Quillaja</taxon>
    </lineage>
</organism>
<evidence type="ECO:0000313" key="3">
    <source>
        <dbReference type="Proteomes" id="UP001163823"/>
    </source>
</evidence>